<evidence type="ECO:0000313" key="3">
    <source>
        <dbReference type="Proteomes" id="UP001219518"/>
    </source>
</evidence>
<evidence type="ECO:0000313" key="2">
    <source>
        <dbReference type="EMBL" id="KAK3926518.1"/>
    </source>
</evidence>
<feature type="domain" description="BTB" evidence="1">
    <location>
        <begin position="336"/>
        <end position="394"/>
    </location>
</feature>
<reference evidence="2" key="1">
    <citation type="submission" date="2021-07" db="EMBL/GenBank/DDBJ databases">
        <authorList>
            <person name="Catto M.A."/>
            <person name="Jacobson A."/>
            <person name="Kennedy G."/>
            <person name="Labadie P."/>
            <person name="Hunt B.G."/>
            <person name="Srinivasan R."/>
        </authorList>
    </citation>
    <scope>NUCLEOTIDE SEQUENCE</scope>
    <source>
        <strain evidence="2">PL_HMW_Pooled</strain>
        <tissue evidence="2">Head</tissue>
    </source>
</reference>
<dbReference type="Gene3D" id="3.30.710.10">
    <property type="entry name" value="Potassium Channel Kv1.1, Chain A"/>
    <property type="match status" value="2"/>
</dbReference>
<comment type="caution">
    <text evidence="2">The sequence shown here is derived from an EMBL/GenBank/DDBJ whole genome shotgun (WGS) entry which is preliminary data.</text>
</comment>
<dbReference type="AlphaFoldDB" id="A0AAE1HS99"/>
<organism evidence="2 3">
    <name type="scientific">Frankliniella fusca</name>
    <dbReference type="NCBI Taxonomy" id="407009"/>
    <lineage>
        <taxon>Eukaryota</taxon>
        <taxon>Metazoa</taxon>
        <taxon>Ecdysozoa</taxon>
        <taxon>Arthropoda</taxon>
        <taxon>Hexapoda</taxon>
        <taxon>Insecta</taxon>
        <taxon>Pterygota</taxon>
        <taxon>Neoptera</taxon>
        <taxon>Paraneoptera</taxon>
        <taxon>Thysanoptera</taxon>
        <taxon>Terebrantia</taxon>
        <taxon>Thripoidea</taxon>
        <taxon>Thripidae</taxon>
        <taxon>Frankliniella</taxon>
    </lineage>
</organism>
<evidence type="ECO:0000259" key="1">
    <source>
        <dbReference type="PROSITE" id="PS50097"/>
    </source>
</evidence>
<reference evidence="2" key="2">
    <citation type="journal article" date="2023" name="BMC Genomics">
        <title>Pest status, molecular evolution, and epigenetic factors derived from the genome assembly of Frankliniella fusca, a thysanopteran phytovirus vector.</title>
        <authorList>
            <person name="Catto M.A."/>
            <person name="Labadie P.E."/>
            <person name="Jacobson A.L."/>
            <person name="Kennedy G.G."/>
            <person name="Srinivasan R."/>
            <person name="Hunt B.G."/>
        </authorList>
    </citation>
    <scope>NUCLEOTIDE SEQUENCE</scope>
    <source>
        <strain evidence="2">PL_HMW_Pooled</strain>
    </source>
</reference>
<gene>
    <name evidence="2" type="ORF">KUF71_014735</name>
</gene>
<dbReference type="EMBL" id="JAHWGI010001262">
    <property type="protein sequence ID" value="KAK3926518.1"/>
    <property type="molecule type" value="Genomic_DNA"/>
</dbReference>
<accession>A0AAE1HS99</accession>
<proteinExistence type="predicted"/>
<dbReference type="Proteomes" id="UP001219518">
    <property type="component" value="Unassembled WGS sequence"/>
</dbReference>
<dbReference type="InterPro" id="IPR000210">
    <property type="entry name" value="BTB/POZ_dom"/>
</dbReference>
<protein>
    <submittedName>
        <fullName evidence="2">BTB/POZ domain-containing protein</fullName>
    </submittedName>
</protein>
<dbReference type="CDD" id="cd18186">
    <property type="entry name" value="BTB_POZ_ZBTB_KLHL-like"/>
    <property type="match status" value="2"/>
</dbReference>
<dbReference type="Pfam" id="PF00651">
    <property type="entry name" value="BTB"/>
    <property type="match status" value="2"/>
</dbReference>
<dbReference type="PROSITE" id="PS50097">
    <property type="entry name" value="BTB"/>
    <property type="match status" value="2"/>
</dbReference>
<keyword evidence="3" id="KW-1185">Reference proteome</keyword>
<dbReference type="SUPFAM" id="SSF54695">
    <property type="entry name" value="POZ domain"/>
    <property type="match status" value="2"/>
</dbReference>
<dbReference type="InterPro" id="IPR011333">
    <property type="entry name" value="SKP1/BTB/POZ_sf"/>
</dbReference>
<sequence>MTMQLYSRGRLVVLAERKARPSPSSVRDWLISSDGGTILAPVLVHRDDSTCLDLVVFGRSRPATVLVHCHILDATARDQLAEARVVLDGGTGDEPFHTMRGVVKLEGRLDALTVRVLVYSMDGRPRTGILDGLNRARLEGVLCDVRLAVEGAELAAHRVALAARCPALHPLLTGTSAEQVIPLENFSRDAAEAFLEFLYTDQVTDWRGAELELLRLAHQYKVGELTDACTLRLWDSDAREALGLLRAAGLSDVLGSVLRRRLTAIVAANMRAIADTREWGLFETAYPTLASAMEAPSLKTPAGASRRLSLVVQGHVLSRPGLRSALQHARLAGAHCDVVLVAAHGEELPAHRLVLAIRSPVLEALLAEADSVELPAFPRRAVDKFLEFLYTDKVRDWTGCEVDLLQLSDEYQVPELRAHGELRLMRCDARAVLRVFGEAGLRRAEVFPRRLGRRLARIIFDNLEDLKDTEEWAAFEKGNNVLADSILGLARTDRGDASHVVLF</sequence>
<dbReference type="PANTHER" id="PTHR24413">
    <property type="entry name" value="SPECKLE-TYPE POZ PROTEIN"/>
    <property type="match status" value="1"/>
</dbReference>
<feature type="domain" description="BTB" evidence="1">
    <location>
        <begin position="143"/>
        <end position="203"/>
    </location>
</feature>
<dbReference type="SMART" id="SM00225">
    <property type="entry name" value="BTB"/>
    <property type="match status" value="2"/>
</dbReference>
<name>A0AAE1HS99_9NEOP</name>